<evidence type="ECO:0000313" key="3">
    <source>
        <dbReference type="Proteomes" id="UP000465241"/>
    </source>
</evidence>
<sequence length="220" mass="24195">MQDISPTPPAGLVTAQLLARDVAELAAEVIWAGMTERELARWAEETMRARGSTGLWTIVNVGFGSGSLDCFPTVGPTDRMLWNIDSGFIDVHPVVDGWWGDCTRTFVIGDQPDYLEAKAEIQKIHDTVLAAAYPGMPARELWSAFNDCIAGTGWNHMDRLGNIGHSIGQNVSYTQGYIDRNNPTPMWGGWAVEPFIGNHLYGVKVEDVIWFGPDGCTVIR</sequence>
<comment type="caution">
    <text evidence="2">The sequence shown here is derived from an EMBL/GenBank/DDBJ whole genome shotgun (WGS) entry which is preliminary data.</text>
</comment>
<keyword evidence="3" id="KW-1185">Reference proteome</keyword>
<dbReference type="AlphaFoldDB" id="A0A7I9WUU8"/>
<dbReference type="InterPro" id="IPR050659">
    <property type="entry name" value="Peptidase_M24B"/>
</dbReference>
<dbReference type="Pfam" id="PF00557">
    <property type="entry name" value="Peptidase_M24"/>
    <property type="match status" value="1"/>
</dbReference>
<feature type="domain" description="Peptidase M24" evidence="1">
    <location>
        <begin position="14"/>
        <end position="209"/>
    </location>
</feature>
<dbReference type="InterPro" id="IPR036005">
    <property type="entry name" value="Creatinase/aminopeptidase-like"/>
</dbReference>
<dbReference type="RefSeq" id="WP_193491245.1">
    <property type="nucleotide sequence ID" value="NZ_BAAAMC010000032.1"/>
</dbReference>
<dbReference type="Proteomes" id="UP000465241">
    <property type="component" value="Unassembled WGS sequence"/>
</dbReference>
<evidence type="ECO:0000313" key="2">
    <source>
        <dbReference type="EMBL" id="GFG61453.1"/>
    </source>
</evidence>
<dbReference type="InterPro" id="IPR000994">
    <property type="entry name" value="Pept_M24"/>
</dbReference>
<dbReference type="PANTHER" id="PTHR46112:SF2">
    <property type="entry name" value="XAA-PRO AMINOPEPTIDASE P-RELATED"/>
    <property type="match status" value="1"/>
</dbReference>
<accession>A0A7I9WUU8</accession>
<protein>
    <recommendedName>
        <fullName evidence="1">Peptidase M24 domain-containing protein</fullName>
    </recommendedName>
</protein>
<dbReference type="PANTHER" id="PTHR46112">
    <property type="entry name" value="AMINOPEPTIDASE"/>
    <property type="match status" value="1"/>
</dbReference>
<reference evidence="2 3" key="1">
    <citation type="journal article" date="2019" name="Emerg. Microbes Infect.">
        <title>Comprehensive subspecies identification of 175 nontuberculous mycobacteria species based on 7547 genomic profiles.</title>
        <authorList>
            <person name="Matsumoto Y."/>
            <person name="Kinjo T."/>
            <person name="Motooka D."/>
            <person name="Nabeya D."/>
            <person name="Jung N."/>
            <person name="Uechi K."/>
            <person name="Horii T."/>
            <person name="Iida T."/>
            <person name="Fujita J."/>
            <person name="Nakamura S."/>
        </authorList>
    </citation>
    <scope>NUCLEOTIDE SEQUENCE [LARGE SCALE GENOMIC DNA]</scope>
    <source>
        <strain evidence="2 3">JCM 13392</strain>
    </source>
</reference>
<proteinExistence type="predicted"/>
<dbReference type="EMBL" id="BLKT01000003">
    <property type="protein sequence ID" value="GFG61453.1"/>
    <property type="molecule type" value="Genomic_DNA"/>
</dbReference>
<dbReference type="CDD" id="cd01066">
    <property type="entry name" value="APP_MetAP"/>
    <property type="match status" value="1"/>
</dbReference>
<dbReference type="Gene3D" id="3.90.230.10">
    <property type="entry name" value="Creatinase/methionine aminopeptidase superfamily"/>
    <property type="match status" value="1"/>
</dbReference>
<gene>
    <name evidence="2" type="ORF">MMUR_55890</name>
</gene>
<organism evidence="2 3">
    <name type="scientific">Mycolicibacterium murale</name>
    <dbReference type="NCBI Taxonomy" id="182220"/>
    <lineage>
        <taxon>Bacteria</taxon>
        <taxon>Bacillati</taxon>
        <taxon>Actinomycetota</taxon>
        <taxon>Actinomycetes</taxon>
        <taxon>Mycobacteriales</taxon>
        <taxon>Mycobacteriaceae</taxon>
        <taxon>Mycolicibacterium</taxon>
    </lineage>
</organism>
<name>A0A7I9WUU8_9MYCO</name>
<dbReference type="SUPFAM" id="SSF55920">
    <property type="entry name" value="Creatinase/aminopeptidase"/>
    <property type="match status" value="1"/>
</dbReference>
<evidence type="ECO:0000259" key="1">
    <source>
        <dbReference type="Pfam" id="PF00557"/>
    </source>
</evidence>